<evidence type="ECO:0000313" key="2">
    <source>
        <dbReference type="Proteomes" id="UP001266305"/>
    </source>
</evidence>
<evidence type="ECO:0008006" key="3">
    <source>
        <dbReference type="Google" id="ProtNLM"/>
    </source>
</evidence>
<accession>A0ABQ9U927</accession>
<organism evidence="1 2">
    <name type="scientific">Saguinus oedipus</name>
    <name type="common">Cotton-top tamarin</name>
    <name type="synonym">Oedipomidas oedipus</name>
    <dbReference type="NCBI Taxonomy" id="9490"/>
    <lineage>
        <taxon>Eukaryota</taxon>
        <taxon>Metazoa</taxon>
        <taxon>Chordata</taxon>
        <taxon>Craniata</taxon>
        <taxon>Vertebrata</taxon>
        <taxon>Euteleostomi</taxon>
        <taxon>Mammalia</taxon>
        <taxon>Eutheria</taxon>
        <taxon>Euarchontoglires</taxon>
        <taxon>Primates</taxon>
        <taxon>Haplorrhini</taxon>
        <taxon>Platyrrhini</taxon>
        <taxon>Cebidae</taxon>
        <taxon>Callitrichinae</taxon>
        <taxon>Saguinus</taxon>
    </lineage>
</organism>
<name>A0ABQ9U927_SAGOE</name>
<comment type="caution">
    <text evidence="1">The sequence shown here is derived from an EMBL/GenBank/DDBJ whole genome shotgun (WGS) entry which is preliminary data.</text>
</comment>
<keyword evidence="2" id="KW-1185">Reference proteome</keyword>
<feature type="non-terminal residue" evidence="1">
    <location>
        <position position="54"/>
    </location>
</feature>
<dbReference type="EMBL" id="JASSZA010000015">
    <property type="protein sequence ID" value="KAK2093396.1"/>
    <property type="molecule type" value="Genomic_DNA"/>
</dbReference>
<reference evidence="1 2" key="1">
    <citation type="submission" date="2023-05" db="EMBL/GenBank/DDBJ databases">
        <title>B98-5 Cell Line De Novo Hybrid Assembly: An Optical Mapping Approach.</title>
        <authorList>
            <person name="Kananen K."/>
            <person name="Auerbach J.A."/>
            <person name="Kautto E."/>
            <person name="Blachly J.S."/>
        </authorList>
    </citation>
    <scope>NUCLEOTIDE SEQUENCE [LARGE SCALE GENOMIC DNA]</scope>
    <source>
        <strain evidence="1">B95-8</strain>
        <tissue evidence="1">Cell line</tissue>
    </source>
</reference>
<sequence>MEVTCMRAPQEFEASEDTSGRVTGVHQFLFGNSGAFVRVLMDGWSILGEGMVNG</sequence>
<proteinExistence type="predicted"/>
<protein>
    <recommendedName>
        <fullName evidence="3">MHC class II antigen</fullName>
    </recommendedName>
</protein>
<gene>
    <name evidence="1" type="ORF">P7K49_029925</name>
</gene>
<dbReference type="Proteomes" id="UP001266305">
    <property type="component" value="Unassembled WGS sequence"/>
</dbReference>
<evidence type="ECO:0000313" key="1">
    <source>
        <dbReference type="EMBL" id="KAK2093396.1"/>
    </source>
</evidence>